<evidence type="ECO:0000259" key="15">
    <source>
        <dbReference type="Pfam" id="PF10509"/>
    </source>
</evidence>
<reference evidence="16 17" key="1">
    <citation type="submission" date="2022-04" db="EMBL/GenBank/DDBJ databases">
        <title>Halobacillus sp. isolated from saltern.</title>
        <authorList>
            <person name="Won M."/>
            <person name="Lee C.-M."/>
            <person name="Woen H.-Y."/>
            <person name="Kwon S.-W."/>
        </authorList>
    </citation>
    <scope>NUCLEOTIDE SEQUENCE [LARGE SCALE GENOMIC DNA]</scope>
    <source>
        <strain evidence="16 17">SSBR10-3</strain>
    </source>
</reference>
<evidence type="ECO:0000313" key="17">
    <source>
        <dbReference type="Proteomes" id="UP000831787"/>
    </source>
</evidence>
<dbReference type="InterPro" id="IPR006206">
    <property type="entry name" value="Mevalonate/galactokinase"/>
</dbReference>
<dbReference type="GO" id="GO:0004335">
    <property type="term" value="F:galactokinase activity"/>
    <property type="evidence" value="ECO:0007669"/>
    <property type="project" value="UniProtKB-EC"/>
</dbReference>
<feature type="site" description="Transition state stabilizer" evidence="11">
    <location>
        <position position="26"/>
    </location>
</feature>
<dbReference type="InterPro" id="IPR019539">
    <property type="entry name" value="GalKase_N"/>
</dbReference>
<dbReference type="NCBIfam" id="TIGR00131">
    <property type="entry name" value="gal_kin"/>
    <property type="match status" value="1"/>
</dbReference>
<keyword evidence="3 11" id="KW-0808">Transferase</keyword>
<evidence type="ECO:0000256" key="4">
    <source>
        <dbReference type="ARBA" id="ARBA00022723"/>
    </source>
</evidence>
<keyword evidence="9 11" id="KW-0299">Galactose metabolism</keyword>
<dbReference type="RefSeq" id="WP_244713620.1">
    <property type="nucleotide sequence ID" value="NZ_CP095073.1"/>
</dbReference>
<evidence type="ECO:0000256" key="9">
    <source>
        <dbReference type="ARBA" id="ARBA00023144"/>
    </source>
</evidence>
<feature type="binding site" evidence="11">
    <location>
        <begin position="123"/>
        <end position="129"/>
    </location>
    <ligand>
        <name>ATP</name>
        <dbReference type="ChEBI" id="CHEBI:30616"/>
    </ligand>
</feature>
<comment type="pathway">
    <text evidence="11">Carbohydrate metabolism; galactose metabolism.</text>
</comment>
<dbReference type="Gene3D" id="3.30.70.890">
    <property type="entry name" value="GHMP kinase, C-terminal domain"/>
    <property type="match status" value="1"/>
</dbReference>
<evidence type="ECO:0000256" key="7">
    <source>
        <dbReference type="ARBA" id="ARBA00022840"/>
    </source>
</evidence>
<proteinExistence type="inferred from homology"/>
<keyword evidence="8 11" id="KW-0460">Magnesium</keyword>
<evidence type="ECO:0000256" key="8">
    <source>
        <dbReference type="ARBA" id="ARBA00022842"/>
    </source>
</evidence>
<feature type="binding site" evidence="11">
    <location>
        <position position="223"/>
    </location>
    <ligand>
        <name>substrate</name>
    </ligand>
</feature>
<sequence>MEELQQIFVQTFGDGEHTNSFFAPGRVNLIGEHTDYNGGHVFPCALSLGTYAIARKRNDDQVKLYSMNFPDQGVILTSINQLAYSKDQDWANYPLGVASVFKEAGYSIDTGVEVAFYGNIPNGAGLSSSASIELVMGVILNELFHLDIDRVEMIRLAQKAENQFVGVNCGIMDQFAIGMGKQDQAILLNCETLDYQLTPIQLEEEVLIIANTNKRRGLADSKYNERRTQCEEALRTLKQELKAETLGDITSRQFEETKHLIKDEAVKKRAKHVIYENERTLQAVEKLNSGDLASFGRLMNESHRSLRDDYEVTGKELDTLAEAAWESGAVGARMTGAGFGGCTINIVKQNDVQSFINQVGNLYRQETQLTAEFYVVEIGDGARKL</sequence>
<keyword evidence="2 11" id="KW-0963">Cytoplasm</keyword>
<dbReference type="Pfam" id="PF00288">
    <property type="entry name" value="GHMP_kinases_N"/>
    <property type="match status" value="1"/>
</dbReference>
<evidence type="ECO:0000259" key="14">
    <source>
        <dbReference type="Pfam" id="PF08544"/>
    </source>
</evidence>
<dbReference type="PIRSF" id="PIRSF000530">
    <property type="entry name" value="Galactokinase"/>
    <property type="match status" value="1"/>
</dbReference>
<dbReference type="InterPro" id="IPR014721">
    <property type="entry name" value="Ribsml_uS5_D2-typ_fold_subgr"/>
</dbReference>
<evidence type="ECO:0000256" key="10">
    <source>
        <dbReference type="ARBA" id="ARBA00023277"/>
    </source>
</evidence>
<accession>A0ABY4EW68</accession>
<dbReference type="Proteomes" id="UP000831787">
    <property type="component" value="Chromosome"/>
</dbReference>
<keyword evidence="17" id="KW-1185">Reference proteome</keyword>
<dbReference type="InterPro" id="IPR020568">
    <property type="entry name" value="Ribosomal_Su5_D2-typ_SF"/>
</dbReference>
<dbReference type="EC" id="2.7.1.6" evidence="11 12"/>
<evidence type="ECO:0000313" key="16">
    <source>
        <dbReference type="EMBL" id="UOQ46406.1"/>
    </source>
</evidence>
<dbReference type="SUPFAM" id="SSF55060">
    <property type="entry name" value="GHMP Kinase, C-terminal domain"/>
    <property type="match status" value="1"/>
</dbReference>
<dbReference type="PRINTS" id="PR00473">
    <property type="entry name" value="GALCTOKINASE"/>
</dbReference>
<dbReference type="SUPFAM" id="SSF54211">
    <property type="entry name" value="Ribosomal protein S5 domain 2-like"/>
    <property type="match status" value="1"/>
</dbReference>
<evidence type="ECO:0000256" key="11">
    <source>
        <dbReference type="HAMAP-Rule" id="MF_00246"/>
    </source>
</evidence>
<evidence type="ECO:0000256" key="5">
    <source>
        <dbReference type="ARBA" id="ARBA00022741"/>
    </source>
</evidence>
<comment type="subcellular location">
    <subcellularLocation>
        <location evidence="11">Cytoplasm</location>
    </subcellularLocation>
</comment>
<dbReference type="HAMAP" id="MF_00246">
    <property type="entry name" value="Galactokinase"/>
    <property type="match status" value="1"/>
</dbReference>
<feature type="domain" description="Galactokinase N-terminal" evidence="15">
    <location>
        <begin position="8"/>
        <end position="56"/>
    </location>
</feature>
<name>A0ABY4EW68_9BACI</name>
<evidence type="ECO:0000256" key="2">
    <source>
        <dbReference type="ARBA" id="ARBA00022490"/>
    </source>
</evidence>
<dbReference type="InterPro" id="IPR019741">
    <property type="entry name" value="Galactokinase_CS"/>
</dbReference>
<protein>
    <recommendedName>
        <fullName evidence="11 12">Galactokinase</fullName>
        <ecNumber evidence="11 12">2.7.1.6</ecNumber>
    </recommendedName>
    <alternativeName>
        <fullName evidence="11">Galactose kinase</fullName>
    </alternativeName>
</protein>
<organism evidence="16 17">
    <name type="scientific">Halobacillus salinarum</name>
    <dbReference type="NCBI Taxonomy" id="2932257"/>
    <lineage>
        <taxon>Bacteria</taxon>
        <taxon>Bacillati</taxon>
        <taxon>Bacillota</taxon>
        <taxon>Bacilli</taxon>
        <taxon>Bacillales</taxon>
        <taxon>Bacillaceae</taxon>
        <taxon>Halobacillus</taxon>
    </lineage>
</organism>
<comment type="function">
    <text evidence="11">Catalyzes the transfer of the gamma-phosphate of ATP to D-galactose to form alpha-D-galactose-1-phosphate (Gal-1-P).</text>
</comment>
<dbReference type="InterPro" id="IPR006204">
    <property type="entry name" value="GHMP_kinase_N_dom"/>
</dbReference>
<dbReference type="Pfam" id="PF08544">
    <property type="entry name" value="GHMP_kinases_C"/>
    <property type="match status" value="1"/>
</dbReference>
<dbReference type="InterPro" id="IPR013750">
    <property type="entry name" value="GHMP_kinase_C_dom"/>
</dbReference>
<evidence type="ECO:0000259" key="13">
    <source>
        <dbReference type="Pfam" id="PF00288"/>
    </source>
</evidence>
<keyword evidence="10 11" id="KW-0119">Carbohydrate metabolism</keyword>
<dbReference type="NCBIfam" id="NF003705">
    <property type="entry name" value="PRK05322.1"/>
    <property type="match status" value="1"/>
</dbReference>
<comment type="similarity">
    <text evidence="1 11">Belongs to the GHMP kinase family. GalK subfamily.</text>
</comment>
<keyword evidence="5 11" id="KW-0547">Nucleotide-binding</keyword>
<gene>
    <name evidence="11" type="primary">galK</name>
    <name evidence="16" type="ORF">MUN89_06920</name>
</gene>
<dbReference type="Pfam" id="PF10509">
    <property type="entry name" value="GalKase_gal_bdg"/>
    <property type="match status" value="1"/>
</dbReference>
<evidence type="ECO:0000256" key="6">
    <source>
        <dbReference type="ARBA" id="ARBA00022777"/>
    </source>
</evidence>
<keyword evidence="6 11" id="KW-0418">Kinase</keyword>
<dbReference type="PRINTS" id="PR00959">
    <property type="entry name" value="MEVGALKINASE"/>
</dbReference>
<dbReference type="PANTHER" id="PTHR10457">
    <property type="entry name" value="MEVALONATE KINASE/GALACTOKINASE"/>
    <property type="match status" value="1"/>
</dbReference>
<evidence type="ECO:0000256" key="1">
    <source>
        <dbReference type="ARBA" id="ARBA00006566"/>
    </source>
</evidence>
<evidence type="ECO:0000256" key="12">
    <source>
        <dbReference type="NCBIfam" id="TIGR00131"/>
    </source>
</evidence>
<dbReference type="InterPro" id="IPR006203">
    <property type="entry name" value="GHMP_knse_ATP-bd_CS"/>
</dbReference>
<dbReference type="InterPro" id="IPR036554">
    <property type="entry name" value="GHMP_kinase_C_sf"/>
</dbReference>
<dbReference type="Gene3D" id="3.30.230.10">
    <property type="match status" value="1"/>
</dbReference>
<feature type="domain" description="GHMP kinase C-terminal" evidence="14">
    <location>
        <begin position="284"/>
        <end position="363"/>
    </location>
</feature>
<comment type="catalytic activity">
    <reaction evidence="11">
        <text>alpha-D-galactose + ATP = alpha-D-galactose 1-phosphate + ADP + H(+)</text>
        <dbReference type="Rhea" id="RHEA:13553"/>
        <dbReference type="ChEBI" id="CHEBI:15378"/>
        <dbReference type="ChEBI" id="CHEBI:28061"/>
        <dbReference type="ChEBI" id="CHEBI:30616"/>
        <dbReference type="ChEBI" id="CHEBI:58336"/>
        <dbReference type="ChEBI" id="CHEBI:456216"/>
        <dbReference type="EC" id="2.7.1.6"/>
    </reaction>
</comment>
<dbReference type="InterPro" id="IPR022963">
    <property type="entry name" value="Galactokinase_bac"/>
</dbReference>
<evidence type="ECO:0000256" key="3">
    <source>
        <dbReference type="ARBA" id="ARBA00022679"/>
    </source>
</evidence>
<feature type="binding site" evidence="11">
    <location>
        <position position="161"/>
    </location>
    <ligand>
        <name>Mg(2+)</name>
        <dbReference type="ChEBI" id="CHEBI:18420"/>
    </ligand>
</feature>
<dbReference type="EMBL" id="CP095073">
    <property type="protein sequence ID" value="UOQ46406.1"/>
    <property type="molecule type" value="Genomic_DNA"/>
</dbReference>
<dbReference type="PROSITE" id="PS00106">
    <property type="entry name" value="GALACTOKINASE"/>
    <property type="match status" value="1"/>
</dbReference>
<feature type="domain" description="GHMP kinase N-terminal" evidence="13">
    <location>
        <begin position="92"/>
        <end position="181"/>
    </location>
</feature>
<feature type="binding site" evidence="11">
    <location>
        <position position="66"/>
    </location>
    <ligand>
        <name>ATP</name>
        <dbReference type="ChEBI" id="CHEBI:30616"/>
    </ligand>
</feature>
<dbReference type="PROSITE" id="PS00627">
    <property type="entry name" value="GHMP_KINASES_ATP"/>
    <property type="match status" value="1"/>
</dbReference>
<dbReference type="InterPro" id="IPR000705">
    <property type="entry name" value="Galactokinase"/>
</dbReference>
<feature type="binding site" evidence="11">
    <location>
        <begin position="32"/>
        <end position="35"/>
    </location>
    <ligand>
        <name>substrate</name>
    </ligand>
</feature>
<feature type="binding site" evidence="11">
    <location>
        <position position="129"/>
    </location>
    <ligand>
        <name>Mg(2+)</name>
        <dbReference type="ChEBI" id="CHEBI:18420"/>
    </ligand>
</feature>
<feature type="active site" description="Proton acceptor" evidence="11">
    <location>
        <position position="173"/>
    </location>
</feature>
<keyword evidence="7 11" id="KW-0067">ATP-binding</keyword>
<dbReference type="PANTHER" id="PTHR10457:SF7">
    <property type="entry name" value="GALACTOKINASE-RELATED"/>
    <property type="match status" value="1"/>
</dbReference>
<keyword evidence="4 11" id="KW-0479">Metal-binding</keyword>